<gene>
    <name evidence="9" type="ORF">FGIG_08171</name>
</gene>
<dbReference type="Gene3D" id="3.60.21.10">
    <property type="match status" value="1"/>
</dbReference>
<dbReference type="OrthoDB" id="10327221at2759"/>
<organism evidence="9 10">
    <name type="scientific">Fasciola gigantica</name>
    <name type="common">Giant liver fluke</name>
    <dbReference type="NCBI Taxonomy" id="46835"/>
    <lineage>
        <taxon>Eukaryota</taxon>
        <taxon>Metazoa</taxon>
        <taxon>Spiralia</taxon>
        <taxon>Lophotrochozoa</taxon>
        <taxon>Platyhelminthes</taxon>
        <taxon>Trematoda</taxon>
        <taxon>Digenea</taxon>
        <taxon>Plagiorchiida</taxon>
        <taxon>Echinostomata</taxon>
        <taxon>Echinostomatoidea</taxon>
        <taxon>Fasciolidae</taxon>
        <taxon>Fasciola</taxon>
    </lineage>
</organism>
<dbReference type="PRINTS" id="PR00114">
    <property type="entry name" value="STPHPHTASE"/>
</dbReference>
<comment type="catalytic activity">
    <reaction evidence="7">
        <text>O-phospho-L-threonyl-[protein] + H2O = L-threonyl-[protein] + phosphate</text>
        <dbReference type="Rhea" id="RHEA:47004"/>
        <dbReference type="Rhea" id="RHEA-COMP:11060"/>
        <dbReference type="Rhea" id="RHEA-COMP:11605"/>
        <dbReference type="ChEBI" id="CHEBI:15377"/>
        <dbReference type="ChEBI" id="CHEBI:30013"/>
        <dbReference type="ChEBI" id="CHEBI:43474"/>
        <dbReference type="ChEBI" id="CHEBI:61977"/>
        <dbReference type="EC" id="3.1.3.16"/>
    </reaction>
</comment>
<feature type="domain" description="Serine/threonine specific protein phosphatases" evidence="8">
    <location>
        <begin position="32"/>
        <end position="303"/>
    </location>
</feature>
<keyword evidence="4" id="KW-0904">Protein phosphatase</keyword>
<dbReference type="InterPro" id="IPR050341">
    <property type="entry name" value="PP1_catalytic_subunit"/>
</dbReference>
<comment type="catalytic activity">
    <reaction evidence="6">
        <text>O-phospho-L-seryl-[protein] + H2O = L-seryl-[protein] + phosphate</text>
        <dbReference type="Rhea" id="RHEA:20629"/>
        <dbReference type="Rhea" id="RHEA-COMP:9863"/>
        <dbReference type="Rhea" id="RHEA-COMP:11604"/>
        <dbReference type="ChEBI" id="CHEBI:15377"/>
        <dbReference type="ChEBI" id="CHEBI:29999"/>
        <dbReference type="ChEBI" id="CHEBI:43474"/>
        <dbReference type="ChEBI" id="CHEBI:83421"/>
        <dbReference type="EC" id="3.1.3.16"/>
    </reaction>
</comment>
<accession>A0A504Y4M1</accession>
<keyword evidence="5" id="KW-0464">Manganese</keyword>
<dbReference type="InterPro" id="IPR004843">
    <property type="entry name" value="Calcineurin-like_PHP"/>
</dbReference>
<dbReference type="SMART" id="SM00156">
    <property type="entry name" value="PP2Ac"/>
    <property type="match status" value="1"/>
</dbReference>
<evidence type="ECO:0000256" key="1">
    <source>
        <dbReference type="ARBA" id="ARBA00013081"/>
    </source>
</evidence>
<name>A0A504Y4M1_FASGI</name>
<dbReference type="STRING" id="46835.A0A504Y4M1"/>
<evidence type="ECO:0000256" key="4">
    <source>
        <dbReference type="ARBA" id="ARBA00022912"/>
    </source>
</evidence>
<evidence type="ECO:0000313" key="9">
    <source>
        <dbReference type="EMBL" id="TPP56442.1"/>
    </source>
</evidence>
<comment type="caution">
    <text evidence="9">The sequence shown here is derived from an EMBL/GenBank/DDBJ whole genome shotgun (WGS) entry which is preliminary data.</text>
</comment>
<dbReference type="GO" id="GO:0046872">
    <property type="term" value="F:metal ion binding"/>
    <property type="evidence" value="ECO:0007669"/>
    <property type="project" value="UniProtKB-KW"/>
</dbReference>
<evidence type="ECO:0000256" key="7">
    <source>
        <dbReference type="ARBA" id="ARBA00048336"/>
    </source>
</evidence>
<evidence type="ECO:0000313" key="10">
    <source>
        <dbReference type="Proteomes" id="UP000316759"/>
    </source>
</evidence>
<dbReference type="EMBL" id="SUNJ01014511">
    <property type="protein sequence ID" value="TPP56442.1"/>
    <property type="molecule type" value="Genomic_DNA"/>
</dbReference>
<dbReference type="Pfam" id="PF16891">
    <property type="entry name" value="STPPase_N"/>
    <property type="match status" value="1"/>
</dbReference>
<dbReference type="SUPFAM" id="SSF56300">
    <property type="entry name" value="Metallo-dependent phosphatases"/>
    <property type="match status" value="1"/>
</dbReference>
<dbReference type="Pfam" id="PF00149">
    <property type="entry name" value="Metallophos"/>
    <property type="match status" value="1"/>
</dbReference>
<sequence length="344" mass="38438">MTGDLDFGSILHSLLEGVSLNGRSSSGVSIDLSTVEIRYLCKTASKLFLEEQTLLQVEAPIQICGNLCGHFTDLVHLFDRGGYPPLARYLFLGGYVNRGEQSLETLCLLLVYKILYPECVFMLRGSHETELKAKTRGLRAECEALALGEIWQDLLDLFDCLPLAALVNDRIFCCYGGPPNDVESLDDIQRIPRPLRAPYTEKGIVGDLLYSKTNLHDPGSISQERGHLYGKDVVKSFVRRFNLKTICRAKQVVMDGYELFADSTELITLFSVPNYRSKYPNDGALMQLSEALTVSIIIIENSASSNSDSRKDDHHSNSNNTNAFLYHHPQALNQDSKQYETGQT</sequence>
<dbReference type="InterPro" id="IPR031675">
    <property type="entry name" value="STPPase_N"/>
</dbReference>
<evidence type="ECO:0000256" key="6">
    <source>
        <dbReference type="ARBA" id="ARBA00047761"/>
    </source>
</evidence>
<keyword evidence="2" id="KW-0479">Metal-binding</keyword>
<dbReference type="GO" id="GO:0004722">
    <property type="term" value="F:protein serine/threonine phosphatase activity"/>
    <property type="evidence" value="ECO:0007669"/>
    <property type="project" value="UniProtKB-EC"/>
</dbReference>
<keyword evidence="10" id="KW-1185">Reference proteome</keyword>
<keyword evidence="3" id="KW-0378">Hydrolase</keyword>
<dbReference type="PANTHER" id="PTHR11668:SF516">
    <property type="entry name" value="SERINE_THREONINE SPECIFIC PROTEIN PHOSPHATASES DOMAIN-CONTAINING PROTEIN"/>
    <property type="match status" value="1"/>
</dbReference>
<dbReference type="InterPro" id="IPR006186">
    <property type="entry name" value="Ser/Thr-sp_prot-phosphatase"/>
</dbReference>
<evidence type="ECO:0000256" key="3">
    <source>
        <dbReference type="ARBA" id="ARBA00022801"/>
    </source>
</evidence>
<dbReference type="AlphaFoldDB" id="A0A504Y4M1"/>
<dbReference type="GO" id="GO:0005634">
    <property type="term" value="C:nucleus"/>
    <property type="evidence" value="ECO:0007669"/>
    <property type="project" value="TreeGrafter"/>
</dbReference>
<reference evidence="9 10" key="1">
    <citation type="submission" date="2019-04" db="EMBL/GenBank/DDBJ databases">
        <title>Annotation for the trematode Fasciola gigantica.</title>
        <authorList>
            <person name="Choi Y.-J."/>
        </authorList>
    </citation>
    <scope>NUCLEOTIDE SEQUENCE [LARGE SCALE GENOMIC DNA]</scope>
    <source>
        <strain evidence="9">Uganda_cow_1</strain>
    </source>
</reference>
<dbReference type="InterPro" id="IPR029052">
    <property type="entry name" value="Metallo-depent_PP-like"/>
</dbReference>
<evidence type="ECO:0000256" key="5">
    <source>
        <dbReference type="ARBA" id="ARBA00023211"/>
    </source>
</evidence>
<dbReference type="EC" id="3.1.3.16" evidence="1"/>
<proteinExistence type="predicted"/>
<dbReference type="GO" id="GO:0005737">
    <property type="term" value="C:cytoplasm"/>
    <property type="evidence" value="ECO:0007669"/>
    <property type="project" value="TreeGrafter"/>
</dbReference>
<dbReference type="Proteomes" id="UP000316759">
    <property type="component" value="Unassembled WGS sequence"/>
</dbReference>
<evidence type="ECO:0000256" key="2">
    <source>
        <dbReference type="ARBA" id="ARBA00022723"/>
    </source>
</evidence>
<evidence type="ECO:0000259" key="8">
    <source>
        <dbReference type="SMART" id="SM00156"/>
    </source>
</evidence>
<dbReference type="PANTHER" id="PTHR11668">
    <property type="entry name" value="SERINE/THREONINE PROTEIN PHOSPHATASE"/>
    <property type="match status" value="1"/>
</dbReference>
<protein>
    <recommendedName>
        <fullName evidence="1">protein-serine/threonine phosphatase</fullName>
        <ecNumber evidence="1">3.1.3.16</ecNumber>
    </recommendedName>
</protein>